<evidence type="ECO:0000259" key="1">
    <source>
        <dbReference type="Pfam" id="PF01408"/>
    </source>
</evidence>
<dbReference type="Proteomes" id="UP001151002">
    <property type="component" value="Unassembled WGS sequence"/>
</dbReference>
<name>A0ABT4ASP2_9ACTN</name>
<dbReference type="PANTHER" id="PTHR43377">
    <property type="entry name" value="BILIVERDIN REDUCTASE A"/>
    <property type="match status" value="1"/>
</dbReference>
<sequence>MALVGAGLRGREYTKHATASGLARVVAVAEPDADRRSLIASTYDIAPSSVFTTWEDLAAAGRLADVAVVTTQDRMHADPAVALTGQVYHLLLEKPMAPTKARLGSAPASVASFGGLAHFRPEKRPAGAGERCVDCAAEPSCPYSAVRLYRRCLAEGSRWPLSAVTDERTDDALMLALREGPYGRCVYDCDNDVVDHQVVAMQYPGGKTATFTMTAFTPMQGRQTRMFGRHGSIEGDGRTLRVTDFRTGVSETVEAGGASGGHDGGDEALVHAFLGAVAHGDPSRLSSDMATSLASHRVVWAAERARLSGSVVTL</sequence>
<dbReference type="Gene3D" id="3.30.360.10">
    <property type="entry name" value="Dihydrodipicolinate Reductase, domain 2"/>
    <property type="match status" value="1"/>
</dbReference>
<proteinExistence type="predicted"/>
<evidence type="ECO:0000313" key="3">
    <source>
        <dbReference type="Proteomes" id="UP001151002"/>
    </source>
</evidence>
<dbReference type="SUPFAM" id="SSF51735">
    <property type="entry name" value="NAD(P)-binding Rossmann-fold domains"/>
    <property type="match status" value="1"/>
</dbReference>
<dbReference type="RefSeq" id="WP_267561131.1">
    <property type="nucleotide sequence ID" value="NZ_JAPNTZ010000001.1"/>
</dbReference>
<keyword evidence="3" id="KW-1185">Reference proteome</keyword>
<dbReference type="Pfam" id="PF01408">
    <property type="entry name" value="GFO_IDH_MocA"/>
    <property type="match status" value="1"/>
</dbReference>
<dbReference type="InterPro" id="IPR000683">
    <property type="entry name" value="Gfo/Idh/MocA-like_OxRdtase_N"/>
</dbReference>
<feature type="domain" description="Gfo/Idh/MocA-like oxidoreductase N-terminal" evidence="1">
    <location>
        <begin position="2"/>
        <end position="100"/>
    </location>
</feature>
<reference evidence="2" key="1">
    <citation type="submission" date="2022-11" db="EMBL/GenBank/DDBJ databases">
        <authorList>
            <person name="Somphong A."/>
            <person name="Phongsopitanun W."/>
        </authorList>
    </citation>
    <scope>NUCLEOTIDE SEQUENCE</scope>
    <source>
        <strain evidence="2">Pm04-4</strain>
    </source>
</reference>
<organism evidence="2 3">
    <name type="scientific">Paractinoplanes pyxinae</name>
    <dbReference type="NCBI Taxonomy" id="2997416"/>
    <lineage>
        <taxon>Bacteria</taxon>
        <taxon>Bacillati</taxon>
        <taxon>Actinomycetota</taxon>
        <taxon>Actinomycetes</taxon>
        <taxon>Micromonosporales</taxon>
        <taxon>Micromonosporaceae</taxon>
        <taxon>Paractinoplanes</taxon>
    </lineage>
</organism>
<protein>
    <submittedName>
        <fullName evidence="2">Gfo/Idh/MocA family oxidoreductase</fullName>
    </submittedName>
</protein>
<dbReference type="SUPFAM" id="SSF55347">
    <property type="entry name" value="Glyceraldehyde-3-phosphate dehydrogenase-like, C-terminal domain"/>
    <property type="match status" value="1"/>
</dbReference>
<dbReference type="EMBL" id="JAPNTZ010000001">
    <property type="protein sequence ID" value="MCY1137264.1"/>
    <property type="molecule type" value="Genomic_DNA"/>
</dbReference>
<dbReference type="Gene3D" id="3.40.50.720">
    <property type="entry name" value="NAD(P)-binding Rossmann-like Domain"/>
    <property type="match status" value="1"/>
</dbReference>
<accession>A0ABT4ASP2</accession>
<comment type="caution">
    <text evidence="2">The sequence shown here is derived from an EMBL/GenBank/DDBJ whole genome shotgun (WGS) entry which is preliminary data.</text>
</comment>
<dbReference type="InterPro" id="IPR051450">
    <property type="entry name" value="Gfo/Idh/MocA_Oxidoreductases"/>
</dbReference>
<dbReference type="InterPro" id="IPR036291">
    <property type="entry name" value="NAD(P)-bd_dom_sf"/>
</dbReference>
<dbReference type="PANTHER" id="PTHR43377:SF2">
    <property type="entry name" value="BINDING ROSSMANN FOLD OXIDOREDUCTASE, PUTATIVE (AFU_ORTHOLOGUE AFUA_4G00560)-RELATED"/>
    <property type="match status" value="1"/>
</dbReference>
<evidence type="ECO:0000313" key="2">
    <source>
        <dbReference type="EMBL" id="MCY1137264.1"/>
    </source>
</evidence>
<gene>
    <name evidence="2" type="ORF">OWR29_04575</name>
</gene>